<evidence type="ECO:0000313" key="5">
    <source>
        <dbReference type="Proteomes" id="UP001609219"/>
    </source>
</evidence>
<dbReference type="GO" id="GO:0016787">
    <property type="term" value="F:hydrolase activity"/>
    <property type="evidence" value="ECO:0007669"/>
    <property type="project" value="UniProtKB-KW"/>
</dbReference>
<dbReference type="PANTHER" id="PTHR43798">
    <property type="entry name" value="MONOACYLGLYCEROL LIPASE"/>
    <property type="match status" value="1"/>
</dbReference>
<dbReference type="EMBL" id="JBIMSN010000180">
    <property type="protein sequence ID" value="MFH5232938.1"/>
    <property type="molecule type" value="Genomic_DNA"/>
</dbReference>
<organism evidence="2 4">
    <name type="scientific">Antrihabitans spumae</name>
    <dbReference type="NCBI Taxonomy" id="3373370"/>
    <lineage>
        <taxon>Bacteria</taxon>
        <taxon>Bacillati</taxon>
        <taxon>Actinomycetota</taxon>
        <taxon>Actinomycetes</taxon>
        <taxon>Mycobacteriales</taxon>
        <taxon>Nocardiaceae</taxon>
        <taxon>Antrihabitans</taxon>
    </lineage>
</organism>
<keyword evidence="2" id="KW-0378">Hydrolase</keyword>
<dbReference type="Proteomes" id="UP001609219">
    <property type="component" value="Unassembled WGS sequence"/>
</dbReference>
<evidence type="ECO:0000259" key="1">
    <source>
        <dbReference type="Pfam" id="PF00561"/>
    </source>
</evidence>
<evidence type="ECO:0000313" key="2">
    <source>
        <dbReference type="EMBL" id="MFH5211469.1"/>
    </source>
</evidence>
<reference evidence="4 5" key="1">
    <citation type="submission" date="2024-10" db="EMBL/GenBank/DDBJ databases">
        <authorList>
            <person name="Riesco R."/>
        </authorList>
    </citation>
    <scope>NUCLEOTIDE SEQUENCE [LARGE SCALE GENOMIC DNA]</scope>
    <source>
        <strain evidence="2 4">NCIMB 15449</strain>
        <strain evidence="3 5">NCIMB 15450</strain>
    </source>
</reference>
<accession>A0ABW7JY79</accession>
<dbReference type="InterPro" id="IPR029058">
    <property type="entry name" value="AB_hydrolase_fold"/>
</dbReference>
<dbReference type="InterPro" id="IPR050266">
    <property type="entry name" value="AB_hydrolase_sf"/>
</dbReference>
<dbReference type="EMBL" id="JBIMSO010000120">
    <property type="protein sequence ID" value="MFH5211469.1"/>
    <property type="molecule type" value="Genomic_DNA"/>
</dbReference>
<dbReference type="Gene3D" id="3.40.50.1820">
    <property type="entry name" value="alpha/beta hydrolase"/>
    <property type="match status" value="1"/>
</dbReference>
<keyword evidence="5" id="KW-1185">Reference proteome</keyword>
<name>A0ABW7JY79_9NOCA</name>
<dbReference type="PANTHER" id="PTHR43798:SF24">
    <property type="entry name" value="CIS-3-ALKYL-4-ALKYLOXETAN-2-ONE DECARBOXYLASE"/>
    <property type="match status" value="1"/>
</dbReference>
<dbReference type="SUPFAM" id="SSF53474">
    <property type="entry name" value="alpha/beta-Hydrolases"/>
    <property type="match status" value="1"/>
</dbReference>
<evidence type="ECO:0000313" key="4">
    <source>
        <dbReference type="Proteomes" id="UP001609175"/>
    </source>
</evidence>
<feature type="domain" description="AB hydrolase-1" evidence="1">
    <location>
        <begin position="56"/>
        <end position="295"/>
    </location>
</feature>
<dbReference type="Proteomes" id="UP001609175">
    <property type="component" value="Unassembled WGS sequence"/>
</dbReference>
<proteinExistence type="predicted"/>
<comment type="caution">
    <text evidence="2">The sequence shown here is derived from an EMBL/GenBank/DDBJ whole genome shotgun (WGS) entry which is preliminary data.</text>
</comment>
<dbReference type="RefSeq" id="WP_395117973.1">
    <property type="nucleotide sequence ID" value="NZ_JBIMSN010000180.1"/>
</dbReference>
<sequence>MSINQKFTLEEDVELTTQPSAGVRPTWVDSELFPFESRFVELNGHVVHYVDEGSGPILLMLHGNPTWSFVYREVIASLRTQFRCIALDYPGFGLSVAAPGYKYEPQEHAAVVVDFLDHLGLSDITLVAHDWGGPIGLHAAEQRPDKFSRLVVANTWAWPMNGTLSAEVASRVMGGLVGRELIRRLNLFVNALIPAGHRRRKPTSLEMTHYREALSTRERRHASAVLPGAIIGSRAFLADVEEHLTLLDQLPALIVWADGDIAFGDKERERWESTLTNHTTVVLHDVGHFVQSDAPDELSEAIRTWWAATSE</sequence>
<evidence type="ECO:0000313" key="3">
    <source>
        <dbReference type="EMBL" id="MFH5232938.1"/>
    </source>
</evidence>
<dbReference type="Pfam" id="PF00561">
    <property type="entry name" value="Abhydrolase_1"/>
    <property type="match status" value="1"/>
</dbReference>
<protein>
    <submittedName>
        <fullName evidence="2">Alpha/beta fold hydrolase</fullName>
    </submittedName>
</protein>
<dbReference type="InterPro" id="IPR000639">
    <property type="entry name" value="Epox_hydrolase-like"/>
</dbReference>
<dbReference type="PRINTS" id="PR00412">
    <property type="entry name" value="EPOXHYDRLASE"/>
</dbReference>
<dbReference type="InterPro" id="IPR000073">
    <property type="entry name" value="AB_hydrolase_1"/>
</dbReference>
<dbReference type="PRINTS" id="PR00111">
    <property type="entry name" value="ABHYDROLASE"/>
</dbReference>
<gene>
    <name evidence="2" type="ORF">ACHIPZ_25175</name>
    <name evidence="3" type="ORF">ACHIRB_30885</name>
</gene>